<accession>A0A929PYA7</accession>
<dbReference type="RefSeq" id="WP_194113287.1">
    <property type="nucleotide sequence ID" value="NZ_JADFFL010000009.1"/>
</dbReference>
<dbReference type="Pfam" id="PF14344">
    <property type="entry name" value="DUF4397"/>
    <property type="match status" value="1"/>
</dbReference>
<feature type="chain" id="PRO_5036818547" evidence="1">
    <location>
        <begin position="24"/>
        <end position="231"/>
    </location>
</feature>
<evidence type="ECO:0000313" key="4">
    <source>
        <dbReference type="Proteomes" id="UP000622475"/>
    </source>
</evidence>
<evidence type="ECO:0000256" key="1">
    <source>
        <dbReference type="SAM" id="SignalP"/>
    </source>
</evidence>
<feature type="domain" description="DUF4397" evidence="2">
    <location>
        <begin position="43"/>
        <end position="150"/>
    </location>
</feature>
<keyword evidence="1" id="KW-0732">Signal</keyword>
<dbReference type="EMBL" id="JADFFL010000009">
    <property type="protein sequence ID" value="MBE9664041.1"/>
    <property type="molecule type" value="Genomic_DNA"/>
</dbReference>
<dbReference type="InterPro" id="IPR025510">
    <property type="entry name" value="DUF4397"/>
</dbReference>
<name>A0A929PYA7_9SPHI</name>
<dbReference type="PROSITE" id="PS51257">
    <property type="entry name" value="PROKAR_LIPOPROTEIN"/>
    <property type="match status" value="1"/>
</dbReference>
<evidence type="ECO:0000313" key="3">
    <source>
        <dbReference type="EMBL" id="MBE9664041.1"/>
    </source>
</evidence>
<dbReference type="AlphaFoldDB" id="A0A929PYA7"/>
<keyword evidence="4" id="KW-1185">Reference proteome</keyword>
<dbReference type="Proteomes" id="UP000622475">
    <property type="component" value="Unassembled WGS sequence"/>
</dbReference>
<sequence length="231" mass="24320">MKTLTNRSSIKYLFLFLAATVTALSSCKKDDQAGNSTPTQAVISITNAVEGSLGQDFYVGDVKLNTSAIAYAQNTGYLSTNTGDKTAKFTNTGTTTANAQFSLKLEAGQYYSVFYTGGASASSSSYLVLTDEGVKPAADKIKVRFVNLTTGLASALDLGISATNKLATNIAAKTASAYYTLDATTQFNLYANASLDALLSIPVTTRPGSVYTIYVTGSSTTNLKLHLINQL</sequence>
<reference evidence="3" key="1">
    <citation type="submission" date="2020-10" db="EMBL/GenBank/DDBJ databases">
        <title>Mucilaginibacter mali sp. nov., isolated from rhizosphere soil of apple orchard.</title>
        <authorList>
            <person name="Lee J.-S."/>
            <person name="Kim H.S."/>
            <person name="Kim J.-S."/>
        </authorList>
    </citation>
    <scope>NUCLEOTIDE SEQUENCE</scope>
    <source>
        <strain evidence="3">KCTC 22746</strain>
    </source>
</reference>
<feature type="signal peptide" evidence="1">
    <location>
        <begin position="1"/>
        <end position="23"/>
    </location>
</feature>
<comment type="caution">
    <text evidence="3">The sequence shown here is derived from an EMBL/GenBank/DDBJ whole genome shotgun (WGS) entry which is preliminary data.</text>
</comment>
<evidence type="ECO:0000259" key="2">
    <source>
        <dbReference type="Pfam" id="PF14344"/>
    </source>
</evidence>
<organism evidence="3 4">
    <name type="scientific">Mucilaginibacter myungsuensis</name>
    <dbReference type="NCBI Taxonomy" id="649104"/>
    <lineage>
        <taxon>Bacteria</taxon>
        <taxon>Pseudomonadati</taxon>
        <taxon>Bacteroidota</taxon>
        <taxon>Sphingobacteriia</taxon>
        <taxon>Sphingobacteriales</taxon>
        <taxon>Sphingobacteriaceae</taxon>
        <taxon>Mucilaginibacter</taxon>
    </lineage>
</organism>
<gene>
    <name evidence="3" type="ORF">IRJ16_19310</name>
</gene>
<proteinExistence type="predicted"/>
<protein>
    <submittedName>
        <fullName evidence="3">DUF4397 domain-containing protein</fullName>
    </submittedName>
</protein>